<protein>
    <submittedName>
        <fullName evidence="2">Uncharacterized protein</fullName>
    </submittedName>
</protein>
<organism evidence="2 3">
    <name type="scientific">Mucilaginibacter pankratovii</name>
    <dbReference type="NCBI Taxonomy" id="2772110"/>
    <lineage>
        <taxon>Bacteria</taxon>
        <taxon>Pseudomonadati</taxon>
        <taxon>Bacteroidota</taxon>
        <taxon>Sphingobacteriia</taxon>
        <taxon>Sphingobacteriales</taxon>
        <taxon>Sphingobacteriaceae</taxon>
        <taxon>Mucilaginibacter</taxon>
    </lineage>
</organism>
<name>A0ABR7WPY4_9SPHI</name>
<comment type="caution">
    <text evidence="2">The sequence shown here is derived from an EMBL/GenBank/DDBJ whole genome shotgun (WGS) entry which is preliminary data.</text>
</comment>
<gene>
    <name evidence="2" type="ORF">IDJ77_11220</name>
</gene>
<evidence type="ECO:0000313" key="2">
    <source>
        <dbReference type="EMBL" id="MBD1364379.1"/>
    </source>
</evidence>
<feature type="transmembrane region" description="Helical" evidence="1">
    <location>
        <begin position="12"/>
        <end position="30"/>
    </location>
</feature>
<sequence>MAMYYPPMPENKTPIIIVLAVIGVGIWLYYRGKKEGKTDFPDVDYKTGTQEIPKSYNPNLLADELFDVLDRTFATPGEKEDAFQKMYYLPNDDLKVLVYNTFNKKYSKKAGMTLTKWIDSELVFNWGASVRKPLIAKLRSLNCK</sequence>
<dbReference type="RefSeq" id="WP_191189044.1">
    <property type="nucleotide sequence ID" value="NZ_JACWMY010000005.1"/>
</dbReference>
<proteinExistence type="predicted"/>
<evidence type="ECO:0000256" key="1">
    <source>
        <dbReference type="SAM" id="Phobius"/>
    </source>
</evidence>
<dbReference type="Proteomes" id="UP000606600">
    <property type="component" value="Unassembled WGS sequence"/>
</dbReference>
<evidence type="ECO:0000313" key="3">
    <source>
        <dbReference type="Proteomes" id="UP000606600"/>
    </source>
</evidence>
<keyword evidence="3" id="KW-1185">Reference proteome</keyword>
<keyword evidence="1" id="KW-0812">Transmembrane</keyword>
<keyword evidence="1" id="KW-0472">Membrane</keyword>
<reference evidence="2 3" key="1">
    <citation type="submission" date="2020-09" db="EMBL/GenBank/DDBJ databases">
        <title>Novel species of Mucilaginibacter isolated from a glacier on the Tibetan Plateau.</title>
        <authorList>
            <person name="Liu Q."/>
            <person name="Xin Y.-H."/>
        </authorList>
    </citation>
    <scope>NUCLEOTIDE SEQUENCE [LARGE SCALE GENOMIC DNA]</scope>
    <source>
        <strain evidence="2 3">ZT4R22</strain>
    </source>
</reference>
<accession>A0ABR7WPY4</accession>
<keyword evidence="1" id="KW-1133">Transmembrane helix</keyword>
<dbReference type="EMBL" id="JACWMY010000005">
    <property type="protein sequence ID" value="MBD1364379.1"/>
    <property type="molecule type" value="Genomic_DNA"/>
</dbReference>